<evidence type="ECO:0000313" key="3">
    <source>
        <dbReference type="Proteomes" id="UP001358586"/>
    </source>
</evidence>
<dbReference type="EMBL" id="JARKNE010000001">
    <property type="protein sequence ID" value="KAK5846284.1"/>
    <property type="molecule type" value="Genomic_DNA"/>
</dbReference>
<accession>A0ABR0R422</accession>
<reference evidence="2 3" key="1">
    <citation type="submission" date="2023-03" db="EMBL/GenBank/DDBJ databases">
        <title>WGS of Gossypium arboreum.</title>
        <authorList>
            <person name="Yu D."/>
        </authorList>
    </citation>
    <scope>NUCLEOTIDE SEQUENCE [LARGE SCALE GENOMIC DNA]</scope>
    <source>
        <tissue evidence="2">Leaf</tissue>
    </source>
</reference>
<comment type="caution">
    <text evidence="2">The sequence shown here is derived from an EMBL/GenBank/DDBJ whole genome shotgun (WGS) entry which is preliminary data.</text>
</comment>
<name>A0ABR0R422_GOSAR</name>
<sequence length="185" mass="20660">MASVTFFHLHDPEDDLVQEKHHHHHYKQTLTLDSLPYWSCDFHFFSSSDANLPHPDDNASLPNSVIVNGSDLFDLHENQVNFVINLFHQRVEQSQVNSSNAPNNNSNSDNENGNNTSNNDVAELVSDVLSESDFGVIEGNHELDLGLALGFDSMDTNSSDVEIDICGSEYETTFLCGKEGFRVEC</sequence>
<evidence type="ECO:0000313" key="2">
    <source>
        <dbReference type="EMBL" id="KAK5846284.1"/>
    </source>
</evidence>
<proteinExistence type="predicted"/>
<gene>
    <name evidence="2" type="ORF">PVK06_002567</name>
</gene>
<protein>
    <submittedName>
        <fullName evidence="2">Uncharacterized protein</fullName>
    </submittedName>
</protein>
<organism evidence="2 3">
    <name type="scientific">Gossypium arboreum</name>
    <name type="common">Tree cotton</name>
    <name type="synonym">Gossypium nanking</name>
    <dbReference type="NCBI Taxonomy" id="29729"/>
    <lineage>
        <taxon>Eukaryota</taxon>
        <taxon>Viridiplantae</taxon>
        <taxon>Streptophyta</taxon>
        <taxon>Embryophyta</taxon>
        <taxon>Tracheophyta</taxon>
        <taxon>Spermatophyta</taxon>
        <taxon>Magnoliopsida</taxon>
        <taxon>eudicotyledons</taxon>
        <taxon>Gunneridae</taxon>
        <taxon>Pentapetalae</taxon>
        <taxon>rosids</taxon>
        <taxon>malvids</taxon>
        <taxon>Malvales</taxon>
        <taxon>Malvaceae</taxon>
        <taxon>Malvoideae</taxon>
        <taxon>Gossypium</taxon>
    </lineage>
</organism>
<feature type="region of interest" description="Disordered" evidence="1">
    <location>
        <begin position="94"/>
        <end position="119"/>
    </location>
</feature>
<keyword evidence="3" id="KW-1185">Reference proteome</keyword>
<evidence type="ECO:0000256" key="1">
    <source>
        <dbReference type="SAM" id="MobiDB-lite"/>
    </source>
</evidence>
<dbReference type="Proteomes" id="UP001358586">
    <property type="component" value="Chromosome 1"/>
</dbReference>